<evidence type="ECO:0000313" key="1">
    <source>
        <dbReference type="EMBL" id="BCS84801.1"/>
    </source>
</evidence>
<reference evidence="1 2" key="1">
    <citation type="journal article" date="2022" name="Int. J. Syst. Evol. Microbiol.">
        <title>Prevotella herbatica sp. nov., a plant polysaccharide-decomposing anaerobic bacterium isolated from a methanogenic reactor.</title>
        <authorList>
            <person name="Uek A."/>
            <person name="Tonouchi A."/>
            <person name="Kaku N."/>
            <person name="Ueki K."/>
        </authorList>
    </citation>
    <scope>NUCLEOTIDE SEQUENCE [LARGE SCALE GENOMIC DNA]</scope>
    <source>
        <strain evidence="1 2">WR041</strain>
    </source>
</reference>
<accession>A0ABM7NWC0</accession>
<dbReference type="NCBIfam" id="TIGR01965">
    <property type="entry name" value="VCBS_repeat"/>
    <property type="match status" value="1"/>
</dbReference>
<name>A0ABM7NWC0_9BACT</name>
<organism evidence="1 2">
    <name type="scientific">Prevotella herbatica</name>
    <dbReference type="NCBI Taxonomy" id="2801997"/>
    <lineage>
        <taxon>Bacteria</taxon>
        <taxon>Pseudomonadati</taxon>
        <taxon>Bacteroidota</taxon>
        <taxon>Bacteroidia</taxon>
        <taxon>Bacteroidales</taxon>
        <taxon>Prevotellaceae</taxon>
        <taxon>Prevotella</taxon>
    </lineage>
</organism>
<sequence length="160" mass="18040">MAMLTIVSYGRKHVAENAVVVADTIYYAENMMNVATSGQASYYRLLMKQGQGLNKKNVFQDFYMNGTLRAEGAYSFIDLGNDTNTVLDGEITTYYKNGKEKWHGKYVNGKREGYFTMQMRQGGVAVVQFVNGKSAHDYFTITNADGTMEKRPISDLQSFM</sequence>
<dbReference type="Proteomes" id="UP001319045">
    <property type="component" value="Chromosome"/>
</dbReference>
<evidence type="ECO:0000313" key="2">
    <source>
        <dbReference type="Proteomes" id="UP001319045"/>
    </source>
</evidence>
<dbReference type="EMBL" id="AP024484">
    <property type="protein sequence ID" value="BCS84801.1"/>
    <property type="molecule type" value="Genomic_DNA"/>
</dbReference>
<dbReference type="SUPFAM" id="SSF82185">
    <property type="entry name" value="Histone H3 K4-specific methyltransferase SET7/9 N-terminal domain"/>
    <property type="match status" value="1"/>
</dbReference>
<keyword evidence="2" id="KW-1185">Reference proteome</keyword>
<protein>
    <recommendedName>
        <fullName evidence="3">MORN repeat protein</fullName>
    </recommendedName>
</protein>
<evidence type="ECO:0008006" key="3">
    <source>
        <dbReference type="Google" id="ProtNLM"/>
    </source>
</evidence>
<dbReference type="Gene3D" id="2.20.110.10">
    <property type="entry name" value="Histone H3 K4-specific methyltransferase SET7/9 N-terminal domain"/>
    <property type="match status" value="1"/>
</dbReference>
<gene>
    <name evidence="1" type="ORF">prwr041_06940</name>
</gene>
<dbReference type="InterPro" id="IPR010221">
    <property type="entry name" value="VCBS_dom"/>
</dbReference>
<proteinExistence type="predicted"/>